<proteinExistence type="predicted"/>
<dbReference type="Gene3D" id="3.40.50.2000">
    <property type="entry name" value="Glycogen Phosphorylase B"/>
    <property type="match status" value="2"/>
</dbReference>
<dbReference type="InterPro" id="IPR028098">
    <property type="entry name" value="Glyco_trans_4-like_N"/>
</dbReference>
<dbReference type="RefSeq" id="WP_379048345.1">
    <property type="nucleotide sequence ID" value="NZ_JBHULZ010000041.1"/>
</dbReference>
<accession>A0ABW5SFL9</accession>
<gene>
    <name evidence="3" type="ORF">ACFSQ0_11360</name>
</gene>
<evidence type="ECO:0000259" key="1">
    <source>
        <dbReference type="Pfam" id="PF00534"/>
    </source>
</evidence>
<feature type="domain" description="Glycosyl transferase family 1" evidence="1">
    <location>
        <begin position="186"/>
        <end position="337"/>
    </location>
</feature>
<keyword evidence="4" id="KW-1185">Reference proteome</keyword>
<reference evidence="4" key="1">
    <citation type="journal article" date="2019" name="Int. J. Syst. Evol. Microbiol.">
        <title>The Global Catalogue of Microorganisms (GCM) 10K type strain sequencing project: providing services to taxonomists for standard genome sequencing and annotation.</title>
        <authorList>
            <consortium name="The Broad Institute Genomics Platform"/>
            <consortium name="The Broad Institute Genome Sequencing Center for Infectious Disease"/>
            <person name="Wu L."/>
            <person name="Ma J."/>
        </authorList>
    </citation>
    <scope>NUCLEOTIDE SEQUENCE [LARGE SCALE GENOMIC DNA]</scope>
    <source>
        <strain evidence="4">KCTC 42255</strain>
    </source>
</reference>
<keyword evidence="3" id="KW-0328">Glycosyltransferase</keyword>
<keyword evidence="3" id="KW-0808">Transferase</keyword>
<dbReference type="SUPFAM" id="SSF53756">
    <property type="entry name" value="UDP-Glycosyltransferase/glycogen phosphorylase"/>
    <property type="match status" value="1"/>
</dbReference>
<dbReference type="PANTHER" id="PTHR12526">
    <property type="entry name" value="GLYCOSYLTRANSFERASE"/>
    <property type="match status" value="1"/>
</dbReference>
<evidence type="ECO:0000313" key="4">
    <source>
        <dbReference type="Proteomes" id="UP001597357"/>
    </source>
</evidence>
<dbReference type="EC" id="2.4.-.-" evidence="3"/>
<evidence type="ECO:0000259" key="2">
    <source>
        <dbReference type="Pfam" id="PF13439"/>
    </source>
</evidence>
<evidence type="ECO:0000313" key="3">
    <source>
        <dbReference type="EMBL" id="MFD2698591.1"/>
    </source>
</evidence>
<dbReference type="GO" id="GO:0016757">
    <property type="term" value="F:glycosyltransferase activity"/>
    <property type="evidence" value="ECO:0007669"/>
    <property type="project" value="UniProtKB-KW"/>
</dbReference>
<dbReference type="CDD" id="cd03801">
    <property type="entry name" value="GT4_PimA-like"/>
    <property type="match status" value="1"/>
</dbReference>
<feature type="domain" description="Glycosyltransferase subfamily 4-like N-terminal" evidence="2">
    <location>
        <begin position="19"/>
        <end position="173"/>
    </location>
</feature>
<name>A0ABW5SFL9_9FLAO</name>
<protein>
    <submittedName>
        <fullName evidence="3">Glycosyltransferase family 4 protein</fullName>
        <ecNumber evidence="3">2.4.-.-</ecNumber>
    </submittedName>
</protein>
<dbReference type="Pfam" id="PF00534">
    <property type="entry name" value="Glycos_transf_1"/>
    <property type="match status" value="1"/>
</dbReference>
<organism evidence="3 4">
    <name type="scientific">Mesonia sediminis</name>
    <dbReference type="NCBI Taxonomy" id="1703946"/>
    <lineage>
        <taxon>Bacteria</taxon>
        <taxon>Pseudomonadati</taxon>
        <taxon>Bacteroidota</taxon>
        <taxon>Flavobacteriia</taxon>
        <taxon>Flavobacteriales</taxon>
        <taxon>Flavobacteriaceae</taxon>
        <taxon>Mesonia</taxon>
    </lineage>
</organism>
<dbReference type="EMBL" id="JBHULZ010000041">
    <property type="protein sequence ID" value="MFD2698591.1"/>
    <property type="molecule type" value="Genomic_DNA"/>
</dbReference>
<sequence length="368" mass="40729">MPQAIKRILLLTSEFPPQPGGIGNHAWHLARSFAAAGKQVVVISDQRSADGEEERLFDAEQDFKIIRIKRRKPMALAYLNRIRKARQAIKHADALLLSGKFSLWLGAGLSFNFKGKKIGVLHGSELQLPKAWQRQLTRYSLKRLDERIAVSHYTRSLVKGIGNRHVHVIPNGFALPEINSKSSRLTPAMPLRLITVGNLTQRKGQHNIIKALPLLEKHFAGVSYHMLGLPTEKKALQALGERLGVADRLHFHGRVSETDKIKQLQAAHIFMMLSENTADGDVEGFGIAILEANALGLPGIGSRGCGIEDAIAHGVSGLLVDAQNPEQVLEQVQKIMAAYPQFSQGAQAWAQNFSWEKIIPQYLKILEA</sequence>
<dbReference type="Pfam" id="PF13439">
    <property type="entry name" value="Glyco_transf_4"/>
    <property type="match status" value="1"/>
</dbReference>
<dbReference type="Proteomes" id="UP001597357">
    <property type="component" value="Unassembled WGS sequence"/>
</dbReference>
<dbReference type="InterPro" id="IPR001296">
    <property type="entry name" value="Glyco_trans_1"/>
</dbReference>
<comment type="caution">
    <text evidence="3">The sequence shown here is derived from an EMBL/GenBank/DDBJ whole genome shotgun (WGS) entry which is preliminary data.</text>
</comment>